<organism evidence="1 2">
    <name type="scientific">Peridroma alphabaculovirus</name>
    <dbReference type="NCBI Taxonomy" id="1346829"/>
    <lineage>
        <taxon>Viruses</taxon>
        <taxon>Viruses incertae sedis</taxon>
        <taxon>Naldaviricetes</taxon>
        <taxon>Lefavirales</taxon>
        <taxon>Baculoviridae</taxon>
        <taxon>Alphabaculovirus</taxon>
    </lineage>
</organism>
<dbReference type="OrthoDB" id="12745at10239"/>
<dbReference type="Pfam" id="PF06878">
    <property type="entry name" value="Pkip-1"/>
    <property type="match status" value="1"/>
</dbReference>
<evidence type="ECO:0000313" key="1">
    <source>
        <dbReference type="EMBL" id="AIE47759.1"/>
    </source>
</evidence>
<proteinExistence type="predicted"/>
<keyword evidence="2" id="KW-1185">Reference proteome</keyword>
<dbReference type="EMBL" id="KM009991">
    <property type="protein sequence ID" value="AIE47759.1"/>
    <property type="molecule type" value="Genomic_DNA"/>
</dbReference>
<sequence length="170" mass="19964">MHSSAEMQSRIHQLASKESNLRAQYETKVMAALRKGQFDERVKNELIVMVADQFGLEEQLYALRHNNTIKRQAEFVNHFNDIDYTNEEIEKLLGGDAAYLDTKYNVRSDAAQVLRDTFIKNRDRFVKILKQFVDKRNVYRKNDSTKLLEELVMLKANLIKHLCIMEKIVL</sequence>
<name>A0A068LK64_9ABAC</name>
<evidence type="ECO:0000313" key="2">
    <source>
        <dbReference type="Proteomes" id="UP000203240"/>
    </source>
</evidence>
<protein>
    <submittedName>
        <fullName evidence="1">Pkip1</fullName>
    </submittedName>
</protein>
<accession>A0A068LK64</accession>
<dbReference type="InterPro" id="IPR009672">
    <property type="entry name" value="Pkip-1"/>
</dbReference>
<dbReference type="RefSeq" id="YP_009049854.1">
    <property type="nucleotide sequence ID" value="NC_024625.1"/>
</dbReference>
<dbReference type="Proteomes" id="UP000203240">
    <property type="component" value="Segment"/>
</dbReference>
<gene>
    <name evidence="1" type="ORF">pesp028</name>
</gene>
<reference evidence="1 2" key="1">
    <citation type="journal article" date="2015" name="Genome Announc.">
        <title>A Distinct Group II Alphabaculovirus Isolated from a Peridroma Species.</title>
        <authorList>
            <person name="Rohrmann G.F."/>
            <person name="Erlandson M.A."/>
            <person name="Theilmann D.A."/>
        </authorList>
    </citation>
    <scope>NUCLEOTIDE SEQUENCE [LARGE SCALE GENOMIC DNA]</scope>
    <source>
        <strain evidence="1">GR_167</strain>
    </source>
</reference>
<dbReference type="GeneID" id="20003942"/>